<comment type="caution">
    <text evidence="6">The sequence shown here is derived from an EMBL/GenBank/DDBJ whole genome shotgun (WGS) entry which is preliminary data.</text>
</comment>
<dbReference type="InterPro" id="IPR051560">
    <property type="entry name" value="MAM_domain-containing"/>
</dbReference>
<dbReference type="InterPro" id="IPR049012">
    <property type="entry name" value="Mutator_transp_dom"/>
</dbReference>
<evidence type="ECO:0000256" key="3">
    <source>
        <dbReference type="SAM" id="Phobius"/>
    </source>
</evidence>
<dbReference type="InterPro" id="IPR013320">
    <property type="entry name" value="ConA-like_dom_sf"/>
</dbReference>
<dbReference type="Proteomes" id="UP000887159">
    <property type="component" value="Unassembled WGS sequence"/>
</dbReference>
<evidence type="ECO:0000313" key="6">
    <source>
        <dbReference type="EMBL" id="GFY13217.1"/>
    </source>
</evidence>
<dbReference type="SMART" id="SM00137">
    <property type="entry name" value="MAM"/>
    <property type="match status" value="1"/>
</dbReference>
<evidence type="ECO:0000259" key="5">
    <source>
        <dbReference type="PROSITE" id="PS50060"/>
    </source>
</evidence>
<feature type="domain" description="EGF-like" evidence="4">
    <location>
        <begin position="283"/>
        <end position="318"/>
    </location>
</feature>
<dbReference type="Gene3D" id="2.60.120.200">
    <property type="match status" value="1"/>
</dbReference>
<dbReference type="InterPro" id="IPR000742">
    <property type="entry name" value="EGF"/>
</dbReference>
<feature type="disulfide bond" evidence="2">
    <location>
        <begin position="308"/>
        <end position="317"/>
    </location>
</feature>
<keyword evidence="3" id="KW-0472">Membrane</keyword>
<reference evidence="6" key="1">
    <citation type="submission" date="2020-08" db="EMBL/GenBank/DDBJ databases">
        <title>Multicomponent nature underlies the extraordinary mechanical properties of spider dragline silk.</title>
        <authorList>
            <person name="Kono N."/>
            <person name="Nakamura H."/>
            <person name="Mori M."/>
            <person name="Yoshida Y."/>
            <person name="Ohtoshi R."/>
            <person name="Malay A.D."/>
            <person name="Moran D.A.P."/>
            <person name="Tomita M."/>
            <person name="Numata K."/>
            <person name="Arakawa K."/>
        </authorList>
    </citation>
    <scope>NUCLEOTIDE SEQUENCE</scope>
</reference>
<keyword evidence="7" id="KW-1185">Reference proteome</keyword>
<sequence>MHCKQILRSLITYAASIWGAAAKIIQVIQNKLLRNFQFIAFIKSPEDDVVAIDDVKLITGRCPETGFCDFEEDICSWKYSERQYKWDRIQGLSEDRIDNTLGTNKGFYIRFSSKDIPEDCEATFESEIFPPDENEFCLTFYCQMSGKNLGALKVLKREGTASNSTLWVIQGDQEKTWKKGMANIQPTVEEYQIIFQGIISNGTVGFMAIDDIRIRKGELCKITPREADPLQDNLNTTHEPFNYTYDFITSSKPSNYTYDFNSTYEPINSTYYRTTPALRTTLKHGSCDHNKCLYGSCKVVGQGYSCYCQEGYSGAYCDVPVKSRKTISGNYISWFIVSILFMTFMTVLIAGSLYFIWKIYACFTEELIQVKRQVRLLYAHSDFLDFNRQLCSRWHRLFSFDLKIFRDASYSEKFELRNDLKSHRGLAVSLEIICDNCGESQSTMSSKISNKCYDINLRLTYGMRAIGKGGAAARIFCGLMNLPPSPAKFESHNSVFLNILKTISENSMNAAVHET</sequence>
<dbReference type="PROSITE" id="PS50026">
    <property type="entry name" value="EGF_3"/>
    <property type="match status" value="1"/>
</dbReference>
<evidence type="ECO:0000313" key="7">
    <source>
        <dbReference type="Proteomes" id="UP000887159"/>
    </source>
</evidence>
<organism evidence="6 7">
    <name type="scientific">Trichonephila clavipes</name>
    <name type="common">Golden silk orbweaver</name>
    <name type="synonym">Nephila clavipes</name>
    <dbReference type="NCBI Taxonomy" id="2585209"/>
    <lineage>
        <taxon>Eukaryota</taxon>
        <taxon>Metazoa</taxon>
        <taxon>Ecdysozoa</taxon>
        <taxon>Arthropoda</taxon>
        <taxon>Chelicerata</taxon>
        <taxon>Arachnida</taxon>
        <taxon>Araneae</taxon>
        <taxon>Araneomorphae</taxon>
        <taxon>Entelegynae</taxon>
        <taxon>Araneoidea</taxon>
        <taxon>Nephilidae</taxon>
        <taxon>Trichonephila</taxon>
    </lineage>
</organism>
<dbReference type="CDD" id="cd06263">
    <property type="entry name" value="MAM"/>
    <property type="match status" value="1"/>
</dbReference>
<dbReference type="PANTHER" id="PTHR23282">
    <property type="entry name" value="APICAL ENDOSOMAL GLYCOPROTEIN PRECURSOR"/>
    <property type="match status" value="1"/>
</dbReference>
<dbReference type="Pfam" id="PF20700">
    <property type="entry name" value="Mutator"/>
    <property type="match status" value="1"/>
</dbReference>
<dbReference type="GO" id="GO:0016020">
    <property type="term" value="C:membrane"/>
    <property type="evidence" value="ECO:0007669"/>
    <property type="project" value="InterPro"/>
</dbReference>
<protein>
    <submittedName>
        <fullName evidence="6">MAM and LDL-receptor class A domain-containing protein 1</fullName>
    </submittedName>
</protein>
<dbReference type="Pfam" id="PF00629">
    <property type="entry name" value="MAM"/>
    <property type="match status" value="1"/>
</dbReference>
<keyword evidence="3" id="KW-0812">Transmembrane</keyword>
<feature type="transmembrane region" description="Helical" evidence="3">
    <location>
        <begin position="331"/>
        <end position="357"/>
    </location>
</feature>
<evidence type="ECO:0000256" key="2">
    <source>
        <dbReference type="PROSITE-ProRule" id="PRU00076"/>
    </source>
</evidence>
<dbReference type="SUPFAM" id="SSF49899">
    <property type="entry name" value="Concanavalin A-like lectins/glucanases"/>
    <property type="match status" value="1"/>
</dbReference>
<keyword evidence="1 2" id="KW-1015">Disulfide bond</keyword>
<keyword evidence="2" id="KW-0245">EGF-like domain</keyword>
<evidence type="ECO:0000259" key="4">
    <source>
        <dbReference type="PROSITE" id="PS50026"/>
    </source>
</evidence>
<dbReference type="AlphaFoldDB" id="A0A8X6SG43"/>
<name>A0A8X6SG43_TRICX</name>
<dbReference type="PROSITE" id="PS00022">
    <property type="entry name" value="EGF_1"/>
    <property type="match status" value="1"/>
</dbReference>
<dbReference type="PROSITE" id="PS50060">
    <property type="entry name" value="MAM_2"/>
    <property type="match status" value="1"/>
</dbReference>
<comment type="caution">
    <text evidence="2">Lacks conserved residue(s) required for the propagation of feature annotation.</text>
</comment>
<dbReference type="Gene3D" id="2.10.25.10">
    <property type="entry name" value="Laminin"/>
    <property type="match status" value="1"/>
</dbReference>
<dbReference type="PANTHER" id="PTHR23282:SF101">
    <property type="entry name" value="MAM DOMAIN-CONTAINING PROTEIN"/>
    <property type="match status" value="1"/>
</dbReference>
<feature type="disulfide bond" evidence="2">
    <location>
        <begin position="287"/>
        <end position="297"/>
    </location>
</feature>
<gene>
    <name evidence="6" type="ORF">TNCV_2334811</name>
</gene>
<accession>A0A8X6SG43</accession>
<dbReference type="EMBL" id="BMAU01021321">
    <property type="protein sequence ID" value="GFY13217.1"/>
    <property type="molecule type" value="Genomic_DNA"/>
</dbReference>
<keyword evidence="3" id="KW-1133">Transmembrane helix</keyword>
<dbReference type="InterPro" id="IPR000998">
    <property type="entry name" value="MAM_dom"/>
</dbReference>
<dbReference type="SUPFAM" id="SSF57196">
    <property type="entry name" value="EGF/Laminin"/>
    <property type="match status" value="1"/>
</dbReference>
<evidence type="ECO:0000256" key="1">
    <source>
        <dbReference type="ARBA" id="ARBA00023157"/>
    </source>
</evidence>
<feature type="domain" description="MAM" evidence="5">
    <location>
        <begin position="66"/>
        <end position="222"/>
    </location>
</feature>
<dbReference type="PROSITE" id="PS01186">
    <property type="entry name" value="EGF_2"/>
    <property type="match status" value="1"/>
</dbReference>
<proteinExistence type="predicted"/>